<evidence type="ECO:0000259" key="5">
    <source>
        <dbReference type="PROSITE" id="PS50828"/>
    </source>
</evidence>
<dbReference type="InterPro" id="IPR002625">
    <property type="entry name" value="Smr_dom"/>
</dbReference>
<dbReference type="PROSITE" id="PS51375">
    <property type="entry name" value="PPR"/>
    <property type="match status" value="8"/>
</dbReference>
<evidence type="ECO:0000256" key="2">
    <source>
        <dbReference type="ARBA" id="ARBA00022737"/>
    </source>
</evidence>
<dbReference type="Proteomes" id="UP001443914">
    <property type="component" value="Unassembled WGS sequence"/>
</dbReference>
<feature type="repeat" description="PPR" evidence="3">
    <location>
        <begin position="341"/>
        <end position="375"/>
    </location>
</feature>
<dbReference type="EMBL" id="JBDFQZ010000007">
    <property type="protein sequence ID" value="KAK9704740.1"/>
    <property type="molecule type" value="Genomic_DNA"/>
</dbReference>
<comment type="similarity">
    <text evidence="1">Belongs to the PPR family. P subfamily.</text>
</comment>
<protein>
    <recommendedName>
        <fullName evidence="5">Smr domain-containing protein</fullName>
    </recommendedName>
</protein>
<feature type="domain" description="Smr" evidence="5">
    <location>
        <begin position="725"/>
        <end position="814"/>
    </location>
</feature>
<comment type="caution">
    <text evidence="6">The sequence shown here is derived from an EMBL/GenBank/DDBJ whole genome shotgun (WGS) entry which is preliminary data.</text>
</comment>
<dbReference type="SUPFAM" id="SSF48452">
    <property type="entry name" value="TPR-like"/>
    <property type="match status" value="1"/>
</dbReference>
<dbReference type="Pfam" id="PF13041">
    <property type="entry name" value="PPR_2"/>
    <property type="match status" value="3"/>
</dbReference>
<feature type="repeat" description="PPR" evidence="3">
    <location>
        <begin position="236"/>
        <end position="271"/>
    </location>
</feature>
<organism evidence="6 7">
    <name type="scientific">Saponaria officinalis</name>
    <name type="common">Common soapwort</name>
    <name type="synonym">Lychnis saponaria</name>
    <dbReference type="NCBI Taxonomy" id="3572"/>
    <lineage>
        <taxon>Eukaryota</taxon>
        <taxon>Viridiplantae</taxon>
        <taxon>Streptophyta</taxon>
        <taxon>Embryophyta</taxon>
        <taxon>Tracheophyta</taxon>
        <taxon>Spermatophyta</taxon>
        <taxon>Magnoliopsida</taxon>
        <taxon>eudicotyledons</taxon>
        <taxon>Gunneridae</taxon>
        <taxon>Pentapetalae</taxon>
        <taxon>Caryophyllales</taxon>
        <taxon>Caryophyllaceae</taxon>
        <taxon>Caryophylleae</taxon>
        <taxon>Saponaria</taxon>
    </lineage>
</organism>
<dbReference type="PROSITE" id="PS50828">
    <property type="entry name" value="SMR"/>
    <property type="match status" value="1"/>
</dbReference>
<feature type="repeat" description="PPR" evidence="3">
    <location>
        <begin position="201"/>
        <end position="235"/>
    </location>
</feature>
<evidence type="ECO:0000313" key="6">
    <source>
        <dbReference type="EMBL" id="KAK9704739.1"/>
    </source>
</evidence>
<dbReference type="PANTHER" id="PTHR47447:SF29">
    <property type="entry name" value="PPR CONTAINING PLANT PROTEIN"/>
    <property type="match status" value="1"/>
</dbReference>
<evidence type="ECO:0000313" key="7">
    <source>
        <dbReference type="Proteomes" id="UP001443914"/>
    </source>
</evidence>
<name>A0AAW1JJZ9_SAPOF</name>
<dbReference type="Gene3D" id="3.30.1370.110">
    <property type="match status" value="1"/>
</dbReference>
<dbReference type="Pfam" id="PF01535">
    <property type="entry name" value="PPR"/>
    <property type="match status" value="1"/>
</dbReference>
<feature type="compositionally biased region" description="Polar residues" evidence="4">
    <location>
        <begin position="1"/>
        <end position="18"/>
    </location>
</feature>
<evidence type="ECO:0000256" key="4">
    <source>
        <dbReference type="SAM" id="MobiDB-lite"/>
    </source>
</evidence>
<feature type="repeat" description="PPR" evidence="3">
    <location>
        <begin position="481"/>
        <end position="515"/>
    </location>
</feature>
<dbReference type="FunFam" id="1.25.40.10:FF:000980">
    <property type="entry name" value="Pentatricopeptide repeat-containing protein, chloroplastic"/>
    <property type="match status" value="1"/>
</dbReference>
<dbReference type="EMBL" id="JBDFQZ010000007">
    <property type="protein sequence ID" value="KAK9704739.1"/>
    <property type="molecule type" value="Genomic_DNA"/>
</dbReference>
<dbReference type="InterPro" id="IPR002885">
    <property type="entry name" value="PPR_rpt"/>
</dbReference>
<dbReference type="NCBIfam" id="TIGR00756">
    <property type="entry name" value="PPR"/>
    <property type="match status" value="8"/>
</dbReference>
<dbReference type="InterPro" id="IPR011990">
    <property type="entry name" value="TPR-like_helical_dom_sf"/>
</dbReference>
<dbReference type="Gene3D" id="1.25.40.10">
    <property type="entry name" value="Tetratricopeptide repeat domain"/>
    <property type="match status" value="5"/>
</dbReference>
<evidence type="ECO:0000256" key="1">
    <source>
        <dbReference type="ARBA" id="ARBA00007626"/>
    </source>
</evidence>
<gene>
    <name evidence="6" type="ORF">RND81_07G008100</name>
</gene>
<dbReference type="SMART" id="SM00463">
    <property type="entry name" value="SMR"/>
    <property type="match status" value="1"/>
</dbReference>
<proteinExistence type="inferred from homology"/>
<dbReference type="InterPro" id="IPR036063">
    <property type="entry name" value="Smr_dom_sf"/>
</dbReference>
<feature type="repeat" description="PPR" evidence="3">
    <location>
        <begin position="446"/>
        <end position="480"/>
    </location>
</feature>
<dbReference type="PANTHER" id="PTHR47447">
    <property type="entry name" value="OS03G0856100 PROTEIN"/>
    <property type="match status" value="1"/>
</dbReference>
<keyword evidence="7" id="KW-1185">Reference proteome</keyword>
<feature type="region of interest" description="Disordered" evidence="4">
    <location>
        <begin position="1"/>
        <end position="28"/>
    </location>
</feature>
<dbReference type="SUPFAM" id="SSF160443">
    <property type="entry name" value="SMR domain-like"/>
    <property type="match status" value="1"/>
</dbReference>
<dbReference type="FunFam" id="1.25.40.10:FF:000581">
    <property type="entry name" value="Pentatricopeptide repeat-containing protein, chloroplastic"/>
    <property type="match status" value="1"/>
</dbReference>
<keyword evidence="2" id="KW-0677">Repeat</keyword>
<feature type="repeat" description="PPR" evidence="3">
    <location>
        <begin position="306"/>
        <end position="340"/>
    </location>
</feature>
<dbReference type="Pfam" id="PF13812">
    <property type="entry name" value="PPR_3"/>
    <property type="match status" value="2"/>
</dbReference>
<reference evidence="6 7" key="1">
    <citation type="submission" date="2024-03" db="EMBL/GenBank/DDBJ databases">
        <title>WGS assembly of Saponaria officinalis var. Norfolk2.</title>
        <authorList>
            <person name="Jenkins J."/>
            <person name="Shu S."/>
            <person name="Grimwood J."/>
            <person name="Barry K."/>
            <person name="Goodstein D."/>
            <person name="Schmutz J."/>
            <person name="Leebens-Mack J."/>
            <person name="Osbourn A."/>
        </authorList>
    </citation>
    <scope>NUCLEOTIDE SEQUENCE [LARGE SCALE GENOMIC DNA]</scope>
    <source>
        <strain evidence="7">cv. Norfolk2</strain>
        <strain evidence="6">JIC</strain>
        <tissue evidence="6">Leaf</tissue>
    </source>
</reference>
<dbReference type="AlphaFoldDB" id="A0AAW1JJZ9"/>
<feature type="repeat" description="PPR" evidence="3">
    <location>
        <begin position="411"/>
        <end position="445"/>
    </location>
</feature>
<feature type="repeat" description="PPR" evidence="3">
    <location>
        <begin position="376"/>
        <end position="410"/>
    </location>
</feature>
<sequence length="848" mass="93103">MASSTPPHCSITTPSKAQQPPHHHYPSLHQHPRLAAHKVSASPLPTALSTSNLNVSSFLSPLPSSRKSHLSPDFSGKKSTRFVSKLHFNRPRPNLSTRHSPFAEEALKIAIDEHHVSNLLLGFEGKLSGSDDYCFLIRELANRGETSKVVDCYDFAISRETKSVERGKLASTMISVMGRFGNVDLARFVFDNAVTQGYGNTVYTYSALISAYGRSGFYKEAIGVFEQMKTQGLKPNLVTYNAVIDACAKAGVKFELVSRIYDEMLSIGVAPDRITFNSMLAVCKCGLWEEAMRLVAEMGIRGIDQDVFTYNTLLDVICKGGKMDLAFDIISQMTAKNVMPNVVTYSTVVDGFAKAGRLEDALAMFQEMKYVGIKMDRVCHNALLSIYLKLGRFKDALNVCQDMENAGIRKDVVTYNALLGGFGKQGKYGEVKQVFERMKAARVLPNVLTYSTLIDVYSKGGLYKEAMQVFREFKQAGLKADVVLYSGLIDALCKNGHVESAVLLLDEMTKEGILPNVVTYNTIIDALGRSAGVDYLVDSAVSTNGLSEGETSMASSRNATSNSFEGNKHSGVMKIFGQLAAERLCSSRKFDESKQEIFCILGIFHKMHELGIKPNVVTFSAILNACSRCNSLEDASVLLEELRLFDDRVYGVAHGLLTGSRDTVWIQALSLFDEVKLLDIPTASAFYNALTDVLWHFGQKRGAQLVVLEGKNRSVWENVWSTSCLDLHLMSSGAARAMVHAWLLNIRSVVLEGHELPKLLSILTGWGKHSKVVGDGTLKRAVEGLLSGIGAPFHLAETNVGRFISHGTAVSTWLKKSGTLQVLQLKDDRSQAEEANLGQSPKLQLLPV</sequence>
<evidence type="ECO:0000256" key="3">
    <source>
        <dbReference type="PROSITE-ProRule" id="PRU00708"/>
    </source>
</evidence>
<accession>A0AAW1JJZ9</accession>